<protein>
    <submittedName>
        <fullName evidence="3">Secreted protein</fullName>
    </submittedName>
</protein>
<evidence type="ECO:0000256" key="1">
    <source>
        <dbReference type="SAM" id="SignalP"/>
    </source>
</evidence>
<dbReference type="STRING" id="1147741.A0A0R3RIG9"/>
<dbReference type="Proteomes" id="UP000050640">
    <property type="component" value="Unplaced"/>
</dbReference>
<keyword evidence="1" id="KW-0732">Signal</keyword>
<accession>A0A0R3RIG9</accession>
<evidence type="ECO:0000313" key="3">
    <source>
        <dbReference type="WBParaSite" id="EEL_0000127701-mRNA-1"/>
    </source>
</evidence>
<proteinExistence type="predicted"/>
<dbReference type="AlphaFoldDB" id="A0A0R3RIG9"/>
<organism evidence="2 3">
    <name type="scientific">Elaeophora elaphi</name>
    <dbReference type="NCBI Taxonomy" id="1147741"/>
    <lineage>
        <taxon>Eukaryota</taxon>
        <taxon>Metazoa</taxon>
        <taxon>Ecdysozoa</taxon>
        <taxon>Nematoda</taxon>
        <taxon>Chromadorea</taxon>
        <taxon>Rhabditida</taxon>
        <taxon>Spirurina</taxon>
        <taxon>Spiruromorpha</taxon>
        <taxon>Filarioidea</taxon>
        <taxon>Onchocercidae</taxon>
        <taxon>Elaeophora</taxon>
    </lineage>
</organism>
<keyword evidence="2" id="KW-1185">Reference proteome</keyword>
<name>A0A0R3RIG9_9BILA</name>
<reference evidence="3" key="1">
    <citation type="submission" date="2017-02" db="UniProtKB">
        <authorList>
            <consortium name="WormBaseParasite"/>
        </authorList>
    </citation>
    <scope>IDENTIFICATION</scope>
</reference>
<sequence>MIFTCLAVILDLRLIDVSHAVFDDPHQLIPSYHEYSITNSPTHSYSPTSGDSVGMPEYFISRGASTAVRSGGLGFGSHASEQGDTVFCEPQQRLQEPKVISNESNRVGSYSLPTFCINFKQVLEVEQNA</sequence>
<evidence type="ECO:0000313" key="2">
    <source>
        <dbReference type="Proteomes" id="UP000050640"/>
    </source>
</evidence>
<feature type="chain" id="PRO_5006447532" evidence="1">
    <location>
        <begin position="21"/>
        <end position="129"/>
    </location>
</feature>
<dbReference type="WBParaSite" id="EEL_0000127701-mRNA-1">
    <property type="protein sequence ID" value="EEL_0000127701-mRNA-1"/>
    <property type="gene ID" value="EEL_0000127701"/>
</dbReference>
<feature type="signal peptide" evidence="1">
    <location>
        <begin position="1"/>
        <end position="20"/>
    </location>
</feature>